<gene>
    <name evidence="1" type="ORF">PISMIDRAFT_529915</name>
</gene>
<evidence type="ECO:0000313" key="2">
    <source>
        <dbReference type="Proteomes" id="UP000054018"/>
    </source>
</evidence>
<accession>A0A0C9ZQQ8</accession>
<organism evidence="1 2">
    <name type="scientific">Pisolithus microcarpus 441</name>
    <dbReference type="NCBI Taxonomy" id="765257"/>
    <lineage>
        <taxon>Eukaryota</taxon>
        <taxon>Fungi</taxon>
        <taxon>Dikarya</taxon>
        <taxon>Basidiomycota</taxon>
        <taxon>Agaricomycotina</taxon>
        <taxon>Agaricomycetes</taxon>
        <taxon>Agaricomycetidae</taxon>
        <taxon>Boletales</taxon>
        <taxon>Sclerodermatineae</taxon>
        <taxon>Pisolithaceae</taxon>
        <taxon>Pisolithus</taxon>
    </lineage>
</organism>
<sequence>MRKNVAPYVGCVDVTQDTTGRFYRQPTKSPRFFKTMVYRFLARLRPKTFIPITTEE</sequence>
<dbReference type="AlphaFoldDB" id="A0A0C9ZQQ8"/>
<reference evidence="2" key="2">
    <citation type="submission" date="2015-01" db="EMBL/GenBank/DDBJ databases">
        <title>Evolutionary Origins and Diversification of the Mycorrhizal Mutualists.</title>
        <authorList>
            <consortium name="DOE Joint Genome Institute"/>
            <consortium name="Mycorrhizal Genomics Consortium"/>
            <person name="Kohler A."/>
            <person name="Kuo A."/>
            <person name="Nagy L.G."/>
            <person name="Floudas D."/>
            <person name="Copeland A."/>
            <person name="Barry K.W."/>
            <person name="Cichocki N."/>
            <person name="Veneault-Fourrey C."/>
            <person name="LaButti K."/>
            <person name="Lindquist E.A."/>
            <person name="Lipzen A."/>
            <person name="Lundell T."/>
            <person name="Morin E."/>
            <person name="Murat C."/>
            <person name="Riley R."/>
            <person name="Ohm R."/>
            <person name="Sun H."/>
            <person name="Tunlid A."/>
            <person name="Henrissat B."/>
            <person name="Grigoriev I.V."/>
            <person name="Hibbett D.S."/>
            <person name="Martin F."/>
        </authorList>
    </citation>
    <scope>NUCLEOTIDE SEQUENCE [LARGE SCALE GENOMIC DNA]</scope>
    <source>
        <strain evidence="2">441</strain>
    </source>
</reference>
<name>A0A0C9ZQQ8_9AGAM</name>
<reference evidence="1 2" key="1">
    <citation type="submission" date="2014-04" db="EMBL/GenBank/DDBJ databases">
        <authorList>
            <consortium name="DOE Joint Genome Institute"/>
            <person name="Kuo A."/>
            <person name="Kohler A."/>
            <person name="Costa M.D."/>
            <person name="Nagy L.G."/>
            <person name="Floudas D."/>
            <person name="Copeland A."/>
            <person name="Barry K.W."/>
            <person name="Cichocki N."/>
            <person name="Veneault-Fourrey C."/>
            <person name="LaButti K."/>
            <person name="Lindquist E.A."/>
            <person name="Lipzen A."/>
            <person name="Lundell T."/>
            <person name="Morin E."/>
            <person name="Murat C."/>
            <person name="Sun H."/>
            <person name="Tunlid A."/>
            <person name="Henrissat B."/>
            <person name="Grigoriev I.V."/>
            <person name="Hibbett D.S."/>
            <person name="Martin F."/>
            <person name="Nordberg H.P."/>
            <person name="Cantor M.N."/>
            <person name="Hua S.X."/>
        </authorList>
    </citation>
    <scope>NUCLEOTIDE SEQUENCE [LARGE SCALE GENOMIC DNA]</scope>
    <source>
        <strain evidence="1 2">441</strain>
    </source>
</reference>
<dbReference type="Proteomes" id="UP000054018">
    <property type="component" value="Unassembled WGS sequence"/>
</dbReference>
<keyword evidence="2" id="KW-1185">Reference proteome</keyword>
<dbReference type="EMBL" id="KN833744">
    <property type="protein sequence ID" value="KIK22033.1"/>
    <property type="molecule type" value="Genomic_DNA"/>
</dbReference>
<evidence type="ECO:0000313" key="1">
    <source>
        <dbReference type="EMBL" id="KIK22033.1"/>
    </source>
</evidence>
<protein>
    <submittedName>
        <fullName evidence="1">Uncharacterized protein</fullName>
    </submittedName>
</protein>
<proteinExistence type="predicted"/>
<dbReference type="HOGENOM" id="CLU_3015103_0_0_1"/>